<evidence type="ECO:0000259" key="4">
    <source>
        <dbReference type="PROSITE" id="PS50198"/>
    </source>
</evidence>
<feature type="region of interest" description="Disordered" evidence="2">
    <location>
        <begin position="361"/>
        <end position="442"/>
    </location>
</feature>
<protein>
    <submittedName>
        <fullName evidence="5">Peptidyl-prolyl cis-trans isomerase SurA</fullName>
    </submittedName>
</protein>
<dbReference type="PROSITE" id="PS01096">
    <property type="entry name" value="PPIC_PPIASE_1"/>
    <property type="match status" value="1"/>
</dbReference>
<feature type="domain" description="PpiC" evidence="4">
    <location>
        <begin position="197"/>
        <end position="314"/>
    </location>
</feature>
<keyword evidence="3" id="KW-0732">Signal</keyword>
<evidence type="ECO:0000256" key="2">
    <source>
        <dbReference type="SAM" id="MobiDB-lite"/>
    </source>
</evidence>
<sequence length="442" mass="48219">MRRVGPIFLSISCLALSASCTKAPEVTKAQDVGEIQAADSGGAGNVGSSLPAIPDGPVAVVNGKDITSADFHGIYDLKLQKYADRGREIPKTADRRYRKSIVDRLIYQEILRQEAAKRKIDYDKTALAEREEAQQRGIKDWDKHLRRRGESEDSLRQLYVAELLERALLEADGLLAVSEAEIEEEYEKVKPNYNKDKERVRAAHILVRVGPDERPAPGEPVAEPDEAQKKQWEAEALAKAEELYAKATAEGADFDQLAIDASEGPSARKGGDLGIFSADRMVDEFSDAAFALDPGEISKPIKTKFGFHIIKVYGKYPPGDLPREALEDQIVERLSARKLHQGRRDLKEKLMEAYEVKNIMEDLLGPDPRAQRRKQNRERQGHPPGNKPQTQGGPPMGGPGNAHSPTAPPPGTAAGAGEATADAPTKPTPAPKPGEGAVEPTP</sequence>
<dbReference type="PANTHER" id="PTHR47245:SF2">
    <property type="entry name" value="PEPTIDYL-PROLYL CIS-TRANS ISOMERASE HP_0175-RELATED"/>
    <property type="match status" value="1"/>
</dbReference>
<dbReference type="InterPro" id="IPR046357">
    <property type="entry name" value="PPIase_dom_sf"/>
</dbReference>
<dbReference type="InterPro" id="IPR027304">
    <property type="entry name" value="Trigger_fact/SurA_dom_sf"/>
</dbReference>
<dbReference type="AlphaFoldDB" id="A0A0C1ZZK7"/>
<keyword evidence="1" id="KW-0697">Rotamase</keyword>
<dbReference type="Gene3D" id="1.10.4030.10">
    <property type="entry name" value="Porin chaperone SurA, peptide-binding domain"/>
    <property type="match status" value="1"/>
</dbReference>
<name>A0A0C1ZZK7_9BACT</name>
<evidence type="ECO:0000256" key="3">
    <source>
        <dbReference type="SAM" id="SignalP"/>
    </source>
</evidence>
<dbReference type="EMBL" id="JMCC02000034">
    <property type="protein sequence ID" value="KIG16618.1"/>
    <property type="molecule type" value="Genomic_DNA"/>
</dbReference>
<dbReference type="SUPFAM" id="SSF54534">
    <property type="entry name" value="FKBP-like"/>
    <property type="match status" value="1"/>
</dbReference>
<dbReference type="InterPro" id="IPR050245">
    <property type="entry name" value="PrsA_foldase"/>
</dbReference>
<dbReference type="InterPro" id="IPR000297">
    <property type="entry name" value="PPIase_PpiC"/>
</dbReference>
<proteinExistence type="predicted"/>
<feature type="chain" id="PRO_5007763346" evidence="3">
    <location>
        <begin position="24"/>
        <end position="442"/>
    </location>
</feature>
<dbReference type="PANTHER" id="PTHR47245">
    <property type="entry name" value="PEPTIDYLPROLYL ISOMERASE"/>
    <property type="match status" value="1"/>
</dbReference>
<dbReference type="PROSITE" id="PS50198">
    <property type="entry name" value="PPIC_PPIASE_2"/>
    <property type="match status" value="1"/>
</dbReference>
<feature type="signal peptide" evidence="3">
    <location>
        <begin position="1"/>
        <end position="23"/>
    </location>
</feature>
<evidence type="ECO:0000313" key="6">
    <source>
        <dbReference type="Proteomes" id="UP000031599"/>
    </source>
</evidence>
<dbReference type="PROSITE" id="PS51257">
    <property type="entry name" value="PROKAR_LIPOPROTEIN"/>
    <property type="match status" value="1"/>
</dbReference>
<feature type="compositionally biased region" description="Low complexity" evidence="2">
    <location>
        <begin position="433"/>
        <end position="442"/>
    </location>
</feature>
<gene>
    <name evidence="5" type="ORF">DB30_04237</name>
</gene>
<dbReference type="SUPFAM" id="SSF109998">
    <property type="entry name" value="Triger factor/SurA peptide-binding domain-like"/>
    <property type="match status" value="1"/>
</dbReference>
<organism evidence="5 6">
    <name type="scientific">Enhygromyxa salina</name>
    <dbReference type="NCBI Taxonomy" id="215803"/>
    <lineage>
        <taxon>Bacteria</taxon>
        <taxon>Pseudomonadati</taxon>
        <taxon>Myxococcota</taxon>
        <taxon>Polyangia</taxon>
        <taxon>Nannocystales</taxon>
        <taxon>Nannocystaceae</taxon>
        <taxon>Enhygromyxa</taxon>
    </lineage>
</organism>
<dbReference type="RefSeq" id="WP_052549273.1">
    <property type="nucleotide sequence ID" value="NZ_JMCC02000034.1"/>
</dbReference>
<comment type="caution">
    <text evidence="5">The sequence shown here is derived from an EMBL/GenBank/DDBJ whole genome shotgun (WGS) entry which is preliminary data.</text>
</comment>
<evidence type="ECO:0000313" key="5">
    <source>
        <dbReference type="EMBL" id="KIG16618.1"/>
    </source>
</evidence>
<keyword evidence="1 5" id="KW-0413">Isomerase</keyword>
<feature type="compositionally biased region" description="Low complexity" evidence="2">
    <location>
        <begin position="412"/>
        <end position="425"/>
    </location>
</feature>
<dbReference type="Pfam" id="PF13616">
    <property type="entry name" value="Rotamase_3"/>
    <property type="match status" value="1"/>
</dbReference>
<dbReference type="Proteomes" id="UP000031599">
    <property type="component" value="Unassembled WGS sequence"/>
</dbReference>
<evidence type="ECO:0000256" key="1">
    <source>
        <dbReference type="PROSITE-ProRule" id="PRU00278"/>
    </source>
</evidence>
<accession>A0A0C1ZZK7</accession>
<dbReference type="InterPro" id="IPR023058">
    <property type="entry name" value="PPIase_PpiC_CS"/>
</dbReference>
<reference evidence="5 6" key="1">
    <citation type="submission" date="2014-12" db="EMBL/GenBank/DDBJ databases">
        <title>Genome assembly of Enhygromyxa salina DSM 15201.</title>
        <authorList>
            <person name="Sharma G."/>
            <person name="Subramanian S."/>
        </authorList>
    </citation>
    <scope>NUCLEOTIDE SEQUENCE [LARGE SCALE GENOMIC DNA]</scope>
    <source>
        <strain evidence="5 6">DSM 15201</strain>
    </source>
</reference>
<dbReference type="Pfam" id="PF13623">
    <property type="entry name" value="SurA_N_2"/>
    <property type="match status" value="1"/>
</dbReference>
<dbReference type="Gene3D" id="3.10.50.40">
    <property type="match status" value="1"/>
</dbReference>
<dbReference type="GO" id="GO:0003755">
    <property type="term" value="F:peptidyl-prolyl cis-trans isomerase activity"/>
    <property type="evidence" value="ECO:0007669"/>
    <property type="project" value="UniProtKB-KW"/>
</dbReference>